<evidence type="ECO:0000313" key="3">
    <source>
        <dbReference type="Proteomes" id="UP000218281"/>
    </source>
</evidence>
<gene>
    <name evidence="2" type="ORF">CKJ81_04460</name>
</gene>
<protein>
    <recommendedName>
        <fullName evidence="1">Helix-turn-helix domain-containing protein</fullName>
    </recommendedName>
</protein>
<comment type="caution">
    <text evidence="2">The sequence shown here is derived from an EMBL/GenBank/DDBJ whole genome shotgun (WGS) entry which is preliminary data.</text>
</comment>
<dbReference type="InterPro" id="IPR041657">
    <property type="entry name" value="HTH_17"/>
</dbReference>
<feature type="domain" description="Helix-turn-helix" evidence="1">
    <location>
        <begin position="11"/>
        <end position="60"/>
    </location>
</feature>
<dbReference type="Proteomes" id="UP000218281">
    <property type="component" value="Unassembled WGS sequence"/>
</dbReference>
<evidence type="ECO:0000313" key="2">
    <source>
        <dbReference type="EMBL" id="PAT06223.1"/>
    </source>
</evidence>
<dbReference type="EMBL" id="NSGO01000004">
    <property type="protein sequence ID" value="PAT06223.1"/>
    <property type="molecule type" value="Genomic_DNA"/>
</dbReference>
<reference evidence="2 3" key="1">
    <citation type="submission" date="2017-08" db="EMBL/GenBank/DDBJ databases">
        <title>Whole genome sequences of 6 clinical strains closest to Corynebacterium imitans.</title>
        <authorList>
            <person name="Bernier A.-M."/>
            <person name="Burdz T."/>
            <person name="Bernard K."/>
        </authorList>
    </citation>
    <scope>NUCLEOTIDE SEQUENCE [LARGE SCALE GENOMIC DNA]</scope>
    <source>
        <strain evidence="2 3">NML93-0607</strain>
    </source>
</reference>
<accession>A0ABX4HAK8</accession>
<name>A0ABX4HAK8_9CORY</name>
<keyword evidence="3" id="KW-1185">Reference proteome</keyword>
<sequence length="166" mass="19114">MTDHAPNEDQWLTYKQAATLYKVGRRTLQRLRTSGKVRSTVRYSQNRQVYLNAEDLKRMLGKPLKQDIVRYLLGELPDRYHAVLLQAVVDIDEGRVAPDNAYLEEEAAELNRKVFHPSLDELLANMTDEYVALLEEIGPPEIPEPDNLDYLEELLSAVENDLPNLH</sequence>
<dbReference type="RefSeq" id="WP_095535367.1">
    <property type="nucleotide sequence ID" value="NZ_NSGO01000004.1"/>
</dbReference>
<organism evidence="2 3">
    <name type="scientific">Corynebacterium hadale</name>
    <dbReference type="NCBI Taxonomy" id="2026255"/>
    <lineage>
        <taxon>Bacteria</taxon>
        <taxon>Bacillati</taxon>
        <taxon>Actinomycetota</taxon>
        <taxon>Actinomycetes</taxon>
        <taxon>Mycobacteriales</taxon>
        <taxon>Corynebacteriaceae</taxon>
        <taxon>Corynebacterium</taxon>
    </lineage>
</organism>
<dbReference type="Pfam" id="PF12728">
    <property type="entry name" value="HTH_17"/>
    <property type="match status" value="1"/>
</dbReference>
<proteinExistence type="predicted"/>
<evidence type="ECO:0000259" key="1">
    <source>
        <dbReference type="Pfam" id="PF12728"/>
    </source>
</evidence>